<feature type="region of interest" description="Disordered" evidence="13">
    <location>
        <begin position="466"/>
        <end position="531"/>
    </location>
</feature>
<evidence type="ECO:0000256" key="2">
    <source>
        <dbReference type="ARBA" id="ARBA00001947"/>
    </source>
</evidence>
<keyword evidence="10" id="KW-0408">Iron</keyword>
<comment type="cofactor">
    <cofactor evidence="3">
        <name>Fe(2+)</name>
        <dbReference type="ChEBI" id="CHEBI:29033"/>
    </cofactor>
</comment>
<name>A0A813FHK2_POLGL</name>
<dbReference type="EMBL" id="CAJNNV010025020">
    <property type="protein sequence ID" value="CAE8611381.1"/>
    <property type="molecule type" value="Genomic_DNA"/>
</dbReference>
<dbReference type="InterPro" id="IPR007708">
    <property type="entry name" value="DBR1_C"/>
</dbReference>
<comment type="similarity">
    <text evidence="5">Belongs to the lariat debranching enzyme family.</text>
</comment>
<keyword evidence="9" id="KW-0862">Zinc</keyword>
<evidence type="ECO:0000256" key="4">
    <source>
        <dbReference type="ARBA" id="ARBA00004123"/>
    </source>
</evidence>
<evidence type="ECO:0000256" key="13">
    <source>
        <dbReference type="SAM" id="MobiDB-lite"/>
    </source>
</evidence>
<keyword evidence="8" id="KW-0378">Hydrolase</keyword>
<dbReference type="CDD" id="cd00844">
    <property type="entry name" value="MPP_Dbr1_N"/>
    <property type="match status" value="1"/>
</dbReference>
<keyword evidence="12" id="KW-0539">Nucleus</keyword>
<dbReference type="GO" id="GO:0005634">
    <property type="term" value="C:nucleus"/>
    <property type="evidence" value="ECO:0007669"/>
    <property type="project" value="UniProtKB-SubCell"/>
</dbReference>
<comment type="cofactor">
    <cofactor evidence="1">
        <name>Mn(2+)</name>
        <dbReference type="ChEBI" id="CHEBI:29035"/>
    </cofactor>
</comment>
<dbReference type="SMART" id="SM01124">
    <property type="entry name" value="DBR1"/>
    <property type="match status" value="1"/>
</dbReference>
<evidence type="ECO:0000256" key="11">
    <source>
        <dbReference type="ARBA" id="ARBA00023211"/>
    </source>
</evidence>
<dbReference type="GO" id="GO:0008419">
    <property type="term" value="F:RNA lariat debranching enzyme activity"/>
    <property type="evidence" value="ECO:0007669"/>
    <property type="project" value="TreeGrafter"/>
</dbReference>
<dbReference type="Proteomes" id="UP000654075">
    <property type="component" value="Unassembled WGS sequence"/>
</dbReference>
<keyword evidence="11" id="KW-0464">Manganese</keyword>
<protein>
    <recommendedName>
        <fullName evidence="14">Lariat debranching enzyme C-terminal domain-containing protein</fullName>
    </recommendedName>
</protein>
<proteinExistence type="inferred from homology"/>
<comment type="subcellular location">
    <subcellularLocation>
        <location evidence="4">Nucleus</location>
    </subcellularLocation>
</comment>
<comment type="caution">
    <text evidence="15">The sequence shown here is derived from an EMBL/GenBank/DDBJ whole genome shotgun (WGS) entry which is preliminary data.</text>
</comment>
<dbReference type="InterPro" id="IPR004843">
    <property type="entry name" value="Calcineurin-like_PHP"/>
</dbReference>
<keyword evidence="6" id="KW-0507">mRNA processing</keyword>
<evidence type="ECO:0000313" key="16">
    <source>
        <dbReference type="Proteomes" id="UP000654075"/>
    </source>
</evidence>
<dbReference type="PANTHER" id="PTHR12849:SF0">
    <property type="entry name" value="LARIAT DEBRANCHING ENZYME"/>
    <property type="match status" value="1"/>
</dbReference>
<accession>A0A813FHK2</accession>
<feature type="domain" description="Lariat debranching enzyme C-terminal" evidence="14">
    <location>
        <begin position="238"/>
        <end position="456"/>
    </location>
</feature>
<feature type="region of interest" description="Disordered" evidence="13">
    <location>
        <begin position="343"/>
        <end position="365"/>
    </location>
</feature>
<keyword evidence="7" id="KW-0479">Metal-binding</keyword>
<evidence type="ECO:0000256" key="3">
    <source>
        <dbReference type="ARBA" id="ARBA00001954"/>
    </source>
</evidence>
<evidence type="ECO:0000259" key="14">
    <source>
        <dbReference type="SMART" id="SM01124"/>
    </source>
</evidence>
<dbReference type="GO" id="GO:0046872">
    <property type="term" value="F:metal ion binding"/>
    <property type="evidence" value="ECO:0007669"/>
    <property type="project" value="UniProtKB-KW"/>
</dbReference>
<evidence type="ECO:0000256" key="1">
    <source>
        <dbReference type="ARBA" id="ARBA00001936"/>
    </source>
</evidence>
<organism evidence="15 16">
    <name type="scientific">Polarella glacialis</name>
    <name type="common">Dinoflagellate</name>
    <dbReference type="NCBI Taxonomy" id="89957"/>
    <lineage>
        <taxon>Eukaryota</taxon>
        <taxon>Sar</taxon>
        <taxon>Alveolata</taxon>
        <taxon>Dinophyceae</taxon>
        <taxon>Suessiales</taxon>
        <taxon>Suessiaceae</taxon>
        <taxon>Polarella</taxon>
    </lineage>
</organism>
<evidence type="ECO:0000256" key="10">
    <source>
        <dbReference type="ARBA" id="ARBA00023004"/>
    </source>
</evidence>
<dbReference type="Pfam" id="PF05011">
    <property type="entry name" value="DBR1"/>
    <property type="match status" value="1"/>
</dbReference>
<gene>
    <name evidence="15" type="ORF">PGLA1383_LOCUS29184</name>
</gene>
<dbReference type="GO" id="GO:0000398">
    <property type="term" value="P:mRNA splicing, via spliceosome"/>
    <property type="evidence" value="ECO:0007669"/>
    <property type="project" value="TreeGrafter"/>
</dbReference>
<feature type="region of interest" description="Disordered" evidence="13">
    <location>
        <begin position="626"/>
        <end position="666"/>
    </location>
</feature>
<evidence type="ECO:0000256" key="6">
    <source>
        <dbReference type="ARBA" id="ARBA00022664"/>
    </source>
</evidence>
<evidence type="ECO:0000256" key="7">
    <source>
        <dbReference type="ARBA" id="ARBA00022723"/>
    </source>
</evidence>
<feature type="compositionally biased region" description="Acidic residues" evidence="13">
    <location>
        <begin position="626"/>
        <end position="659"/>
    </location>
</feature>
<comment type="cofactor">
    <cofactor evidence="2">
        <name>Zn(2+)</name>
        <dbReference type="ChEBI" id="CHEBI:29105"/>
    </cofactor>
</comment>
<dbReference type="PANTHER" id="PTHR12849">
    <property type="entry name" value="RNA LARIAT DEBRANCHING ENZYME"/>
    <property type="match status" value="1"/>
</dbReference>
<dbReference type="OrthoDB" id="407609at2759"/>
<evidence type="ECO:0000256" key="5">
    <source>
        <dbReference type="ARBA" id="ARBA00006045"/>
    </source>
</evidence>
<dbReference type="Pfam" id="PF00149">
    <property type="entry name" value="Metallophos"/>
    <property type="match status" value="1"/>
</dbReference>
<evidence type="ECO:0000313" key="15">
    <source>
        <dbReference type="EMBL" id="CAE8611381.1"/>
    </source>
</evidence>
<dbReference type="InterPro" id="IPR029052">
    <property type="entry name" value="Metallo-depent_PP-like"/>
</dbReference>
<evidence type="ECO:0000256" key="8">
    <source>
        <dbReference type="ARBA" id="ARBA00022801"/>
    </source>
</evidence>
<dbReference type="AlphaFoldDB" id="A0A813FHK2"/>
<dbReference type="SUPFAM" id="SSF56300">
    <property type="entry name" value="Metallo-dependent phosphatases"/>
    <property type="match status" value="1"/>
</dbReference>
<evidence type="ECO:0000256" key="9">
    <source>
        <dbReference type="ARBA" id="ARBA00022833"/>
    </source>
</evidence>
<keyword evidence="16" id="KW-1185">Reference proteome</keyword>
<feature type="compositionally biased region" description="Acidic residues" evidence="13">
    <location>
        <begin position="739"/>
        <end position="760"/>
    </location>
</feature>
<reference evidence="15" key="1">
    <citation type="submission" date="2021-02" db="EMBL/GenBank/DDBJ databases">
        <authorList>
            <person name="Dougan E. K."/>
            <person name="Rhodes N."/>
            <person name="Thang M."/>
            <person name="Chan C."/>
        </authorList>
    </citation>
    <scope>NUCLEOTIDE SEQUENCE</scope>
</reference>
<dbReference type="InterPro" id="IPR041816">
    <property type="entry name" value="Dbr1_N"/>
</dbReference>
<sequence>MRVAVQGCCNGELDKVYDAVRKLQERQGIAVDLLICCGDFQSVRDEKDLDCVAAPDKYKEMKDFHRYYSGEKKAPVLTIFVGGKHEASNLLREHYFGGWVAPNIYYLGAAGVVRVGPLRIAAISGTFSPADYFRGHHECPPYTEETRRSAYHVREWDVARLQGLQEPVDIVVSYDWPRGIWKFGNYEEMFLHQDLSSDLKREMDGNTLGSPAAMDLLKKLRPPFWFSANLHVKFPALVPHGDGTFTRFLALDRCKGRREFLQVLDIDPSSPSCMRSLPQVRQGTRWPRPTPGPPLCFDLEWLALQKVNHQNMDFAWKPEKAKIAPPSKDDIAWVKQRLEEKVGGVPRPAPPKRHPSLLPTKLREAGGEGGSFKNFSMLQLRELYETRGLEFPGHLDKASMVKQLEEFDEFFADEGGAEISANPEAYPIPENFAADHSNPAAQRALVCDLLELEDVWQQQEAVRREQTRLDPQFDQTEYDPFSEAPEGEGNKTTDEGAAAQDKDESVEVQAVQGDSAEPAAMAEPVDAVEDETSLGDVDLSASAEALAAAVMDLEETGEEMTGGTEEDEVADAEYAEAGEMDEVDVVAEGFLGAVPEESGDFAQEELDGVAEDADAPDGVAAEEVGASEEVFEDQEPPGEQEAEADSGEWDSVAPEEEAETCLRSAATEAHELAALAVENEDLALFEAGEDEGEAETGQTELAVAVSDEELAEGEAEQQFGAPEEIMSEMDALAKALAEADAEEEEEQQALEDDYGVEDVAQEPAAAKRVRRRY</sequence>
<feature type="region of interest" description="Disordered" evidence="13">
    <location>
        <begin position="737"/>
        <end position="773"/>
    </location>
</feature>
<evidence type="ECO:0000256" key="12">
    <source>
        <dbReference type="ARBA" id="ARBA00023242"/>
    </source>
</evidence>
<feature type="compositionally biased region" description="Basic and acidic residues" evidence="13">
    <location>
        <begin position="488"/>
        <end position="505"/>
    </location>
</feature>